<dbReference type="AlphaFoldDB" id="A0AAN9SJ75"/>
<evidence type="ECO:0000313" key="1">
    <source>
        <dbReference type="EMBL" id="KAK7398900.1"/>
    </source>
</evidence>
<proteinExistence type="predicted"/>
<accession>A0AAN9SJ75</accession>
<gene>
    <name evidence="1" type="ORF">VNO78_10074</name>
</gene>
<dbReference type="Proteomes" id="UP001386955">
    <property type="component" value="Unassembled WGS sequence"/>
</dbReference>
<name>A0AAN9SJ75_PSOTE</name>
<comment type="caution">
    <text evidence="1">The sequence shown here is derived from an EMBL/GenBank/DDBJ whole genome shotgun (WGS) entry which is preliminary data.</text>
</comment>
<keyword evidence="2" id="KW-1185">Reference proteome</keyword>
<evidence type="ECO:0000313" key="2">
    <source>
        <dbReference type="Proteomes" id="UP001386955"/>
    </source>
</evidence>
<dbReference type="EMBL" id="JAYMYS010000003">
    <property type="protein sequence ID" value="KAK7398900.1"/>
    <property type="molecule type" value="Genomic_DNA"/>
</dbReference>
<reference evidence="1 2" key="1">
    <citation type="submission" date="2024-01" db="EMBL/GenBank/DDBJ databases">
        <title>The genomes of 5 underutilized Papilionoideae crops provide insights into root nodulation and disease resistanc.</title>
        <authorList>
            <person name="Jiang F."/>
        </authorList>
    </citation>
    <scope>NUCLEOTIDE SEQUENCE [LARGE SCALE GENOMIC DNA]</scope>
    <source>
        <strain evidence="1">DUOXIRENSHENG_FW03</strain>
        <tissue evidence="1">Leaves</tissue>
    </source>
</reference>
<sequence>MSLTLEPLLDRSNPSIVVGTSKEFLTRNQGNVDENYDRLLGLNLIIAKIFFELSEWMSLPPNLLDTFLEFFENALVGKFGRAGQPGKAVWEEHLVRLLPFILKFLSHGTSYWTSRLLQAFTETFRESKPGSLLKLACLSAIEDMLTPIQNLLSMDETSNLENLELQDNLLAWIRYLPLLLFQFGNKHPSCSQVVVILIRKSVLYLNFLHLTEFWESNVLDLKSGFRYLLSTKMFNVHHRLRYAFNFVLDSVLCCC</sequence>
<protein>
    <submittedName>
        <fullName evidence="1">Uncharacterized protein</fullName>
    </submittedName>
</protein>
<organism evidence="1 2">
    <name type="scientific">Psophocarpus tetragonolobus</name>
    <name type="common">Winged bean</name>
    <name type="synonym">Dolichos tetragonolobus</name>
    <dbReference type="NCBI Taxonomy" id="3891"/>
    <lineage>
        <taxon>Eukaryota</taxon>
        <taxon>Viridiplantae</taxon>
        <taxon>Streptophyta</taxon>
        <taxon>Embryophyta</taxon>
        <taxon>Tracheophyta</taxon>
        <taxon>Spermatophyta</taxon>
        <taxon>Magnoliopsida</taxon>
        <taxon>eudicotyledons</taxon>
        <taxon>Gunneridae</taxon>
        <taxon>Pentapetalae</taxon>
        <taxon>rosids</taxon>
        <taxon>fabids</taxon>
        <taxon>Fabales</taxon>
        <taxon>Fabaceae</taxon>
        <taxon>Papilionoideae</taxon>
        <taxon>50 kb inversion clade</taxon>
        <taxon>NPAAA clade</taxon>
        <taxon>indigoferoid/millettioid clade</taxon>
        <taxon>Phaseoleae</taxon>
        <taxon>Psophocarpus</taxon>
    </lineage>
</organism>